<proteinExistence type="predicted"/>
<evidence type="ECO:0000313" key="2">
    <source>
        <dbReference type="EMBL" id="MCZ9306980.1"/>
    </source>
</evidence>
<dbReference type="InterPro" id="IPR011991">
    <property type="entry name" value="ArsR-like_HTH"/>
</dbReference>
<dbReference type="InterPro" id="IPR036390">
    <property type="entry name" value="WH_DNA-bd_sf"/>
</dbReference>
<name>A0A9X3RS05_9CORY</name>
<organism evidence="2 3">
    <name type="scientific">Corynebacterium curieae</name>
    <dbReference type="NCBI Taxonomy" id="2913500"/>
    <lineage>
        <taxon>Bacteria</taxon>
        <taxon>Bacillati</taxon>
        <taxon>Actinomycetota</taxon>
        <taxon>Actinomycetes</taxon>
        <taxon>Mycobacteriales</taxon>
        <taxon>Corynebacteriaceae</taxon>
        <taxon>Corynebacterium</taxon>
    </lineage>
</organism>
<comment type="caution">
    <text evidence="2">The sequence shown here is derived from an EMBL/GenBank/DDBJ whole genome shotgun (WGS) entry which is preliminary data.</text>
</comment>
<evidence type="ECO:0000313" key="3">
    <source>
        <dbReference type="Proteomes" id="UP001146430"/>
    </source>
</evidence>
<dbReference type="CDD" id="cd00090">
    <property type="entry name" value="HTH_ARSR"/>
    <property type="match status" value="1"/>
</dbReference>
<dbReference type="Pfam" id="PF13730">
    <property type="entry name" value="HTH_36"/>
    <property type="match status" value="1"/>
</dbReference>
<reference evidence="2" key="1">
    <citation type="submission" date="2022-02" db="EMBL/GenBank/DDBJ databases">
        <title>Corynebacterium sp. from urogenital microbiome.</title>
        <authorList>
            <person name="Cappelli E.A."/>
            <person name="Ribeiro T.G."/>
            <person name="Peixe L."/>
        </authorList>
    </citation>
    <scope>NUCLEOTIDE SEQUENCE</scope>
    <source>
        <strain evidence="2">C8Ua_181</strain>
    </source>
</reference>
<dbReference type="EMBL" id="JAKMUU010000002">
    <property type="protein sequence ID" value="MCZ9306980.1"/>
    <property type="molecule type" value="Genomic_DNA"/>
</dbReference>
<dbReference type="InterPro" id="IPR036388">
    <property type="entry name" value="WH-like_DNA-bd_sf"/>
</dbReference>
<feature type="region of interest" description="Disordered" evidence="1">
    <location>
        <begin position="237"/>
        <end position="265"/>
    </location>
</feature>
<dbReference type="Proteomes" id="UP001146430">
    <property type="component" value="Unassembled WGS sequence"/>
</dbReference>
<evidence type="ECO:0000256" key="1">
    <source>
        <dbReference type="SAM" id="MobiDB-lite"/>
    </source>
</evidence>
<protein>
    <recommendedName>
        <fullName evidence="4">Helix-turn-helix domain-containing protein</fullName>
    </recommendedName>
</protein>
<sequence length="265" mass="29876">MPGILIGKKPGWEAIPHCVFRSRLPHSTVHLLCNLLTHAEGFKPSYALISRQTGMSSATIAKGLKDLVKLGLVEVTKAKNEGTWQKNEYEFVAENIWQLTPDLVDYALRGKLPESDDTALEAKDGPALEAKADPLLNLKSKKTKINKPDEINQLAHPAGERESDPINDEFEEWWKHVPRKTSKKKSRTLYLKARKFGVSAETLVEAIERDKAIWRREGRDVSKIPYPSTWLSQERWDDEPDDWVAPTQSGSGSSFLDFAPLHPAQ</sequence>
<dbReference type="RefSeq" id="WP_269946178.1">
    <property type="nucleotide sequence ID" value="NZ_JAKMUU010000002.1"/>
</dbReference>
<dbReference type="AlphaFoldDB" id="A0A9X3RS05"/>
<dbReference type="SUPFAM" id="SSF46785">
    <property type="entry name" value="Winged helix' DNA-binding domain"/>
    <property type="match status" value="1"/>
</dbReference>
<dbReference type="Gene3D" id="1.10.10.10">
    <property type="entry name" value="Winged helix-like DNA-binding domain superfamily/Winged helix DNA-binding domain"/>
    <property type="match status" value="1"/>
</dbReference>
<accession>A0A9X3RS05</accession>
<gene>
    <name evidence="2" type="ORF">L8V01_05735</name>
</gene>
<evidence type="ECO:0008006" key="4">
    <source>
        <dbReference type="Google" id="ProtNLM"/>
    </source>
</evidence>